<sequence length="357" mass="38705">MRTLTTTLKALLQRLNGDSPQSPKGFALRLPALPTAAPLPGEIGVPLGIDAAGQPVSMPRGASVLIAGDPRTHVLTALRTLALGHARFPGTRLHVYDPNVLGDLVALRGLAHRYIDTSHGGATIHTATNDLRDLADLIRRRRRRLDDLNRELAAAEPAIRRATGQPAPVLTDLRDIHAVPQRVWAAAGIHSDRVDSDTADLHPHVVVIGHAIRWALSEDDGTAFTTMLTRVARRGHGLGVTVLLGADSAYLPYLPADLLPAFRHRVALGLDNPDHADQVLGALARQSGVDPHPDRRHRPGQGWLAELGADTEPRYLRIQVYDANPHAFRADCIRLTRTRARNGWLTGDAANTRGGRR</sequence>
<name>A0ABY2BPW5_9ACTN</name>
<proteinExistence type="predicted"/>
<protein>
    <submittedName>
        <fullName evidence="1">Uncharacterized protein</fullName>
    </submittedName>
</protein>
<comment type="caution">
    <text evidence="1">The sequence shown here is derived from an EMBL/GenBank/DDBJ whole genome shotgun (WGS) entry which is preliminary data.</text>
</comment>
<keyword evidence="2" id="KW-1185">Reference proteome</keyword>
<reference evidence="1 2" key="1">
    <citation type="journal article" date="2015" name="Stand. Genomic Sci.">
        <title>Genomic Encyclopedia of Bacterial and Archaeal Type Strains, Phase III: the genomes of soil and plant-associated and newly described type strains.</title>
        <authorList>
            <person name="Whitman W.B."/>
            <person name="Woyke T."/>
            <person name="Klenk H.P."/>
            <person name="Zhou Y."/>
            <person name="Lilburn T.G."/>
            <person name="Beck B.J."/>
            <person name="De Vos P."/>
            <person name="Vandamme P."/>
            <person name="Eisen J.A."/>
            <person name="Garrity G."/>
            <person name="Hugenholtz P."/>
            <person name="Kyrpides N.C."/>
        </authorList>
    </citation>
    <scope>NUCLEOTIDE SEQUENCE [LARGE SCALE GENOMIC DNA]</scope>
    <source>
        <strain evidence="1 2">VKM Ac-2538</strain>
    </source>
</reference>
<dbReference type="EMBL" id="SLWM01000003">
    <property type="protein sequence ID" value="TCO27386.1"/>
    <property type="molecule type" value="Genomic_DNA"/>
</dbReference>
<dbReference type="Proteomes" id="UP000295818">
    <property type="component" value="Unassembled WGS sequence"/>
</dbReference>
<accession>A0ABY2BPW5</accession>
<dbReference type="InterPro" id="IPR027417">
    <property type="entry name" value="P-loop_NTPase"/>
</dbReference>
<evidence type="ECO:0000313" key="1">
    <source>
        <dbReference type="EMBL" id="TCO27386.1"/>
    </source>
</evidence>
<evidence type="ECO:0000313" key="2">
    <source>
        <dbReference type="Proteomes" id="UP000295818"/>
    </source>
</evidence>
<dbReference type="RefSeq" id="WP_132190149.1">
    <property type="nucleotide sequence ID" value="NZ_SLWM01000003.1"/>
</dbReference>
<organism evidence="1 2">
    <name type="scientific">Kribbella orskensis</name>
    <dbReference type="NCBI Taxonomy" id="2512216"/>
    <lineage>
        <taxon>Bacteria</taxon>
        <taxon>Bacillati</taxon>
        <taxon>Actinomycetota</taxon>
        <taxon>Actinomycetes</taxon>
        <taxon>Propionibacteriales</taxon>
        <taxon>Kribbellaceae</taxon>
        <taxon>Kribbella</taxon>
    </lineage>
</organism>
<gene>
    <name evidence="1" type="ORF">EV644_10383</name>
</gene>
<dbReference type="Gene3D" id="3.40.50.300">
    <property type="entry name" value="P-loop containing nucleotide triphosphate hydrolases"/>
    <property type="match status" value="1"/>
</dbReference>